<dbReference type="Gene3D" id="1.10.10.10">
    <property type="entry name" value="Winged helix-like DNA-binding domain superfamily/Winged helix DNA-binding domain"/>
    <property type="match status" value="1"/>
</dbReference>
<reference evidence="5 6" key="1">
    <citation type="submission" date="2016-11" db="EMBL/GenBank/DDBJ databases">
        <authorList>
            <person name="Jaros S."/>
            <person name="Januszkiewicz K."/>
            <person name="Wedrychowicz H."/>
        </authorList>
    </citation>
    <scope>NUCLEOTIDE SEQUENCE [LARGE SCALE GENOMIC DNA]</scope>
    <source>
        <strain evidence="5 6">GAS86</strain>
    </source>
</reference>
<accession>A0A1N6EVS0</accession>
<evidence type="ECO:0000259" key="4">
    <source>
        <dbReference type="PROSITE" id="PS50949"/>
    </source>
</evidence>
<dbReference type="EMBL" id="FSRM01000001">
    <property type="protein sequence ID" value="SIN87090.1"/>
    <property type="molecule type" value="Genomic_DNA"/>
</dbReference>
<evidence type="ECO:0000313" key="6">
    <source>
        <dbReference type="Proteomes" id="UP000184693"/>
    </source>
</evidence>
<evidence type="ECO:0000256" key="1">
    <source>
        <dbReference type="ARBA" id="ARBA00023015"/>
    </source>
</evidence>
<dbReference type="SMART" id="SM00866">
    <property type="entry name" value="UTRA"/>
    <property type="match status" value="1"/>
</dbReference>
<evidence type="ECO:0000313" key="5">
    <source>
        <dbReference type="EMBL" id="SIN87090.1"/>
    </source>
</evidence>
<dbReference type="InterPro" id="IPR011663">
    <property type="entry name" value="UTRA"/>
</dbReference>
<keyword evidence="1" id="KW-0805">Transcription regulation</keyword>
<dbReference type="InterPro" id="IPR028978">
    <property type="entry name" value="Chorismate_lyase_/UTRA_dom_sf"/>
</dbReference>
<evidence type="ECO:0000256" key="3">
    <source>
        <dbReference type="ARBA" id="ARBA00023163"/>
    </source>
</evidence>
<dbReference type="InterPro" id="IPR050679">
    <property type="entry name" value="Bact_HTH_transcr_reg"/>
</dbReference>
<dbReference type="Pfam" id="PF00392">
    <property type="entry name" value="GntR"/>
    <property type="match status" value="1"/>
</dbReference>
<proteinExistence type="predicted"/>
<dbReference type="SUPFAM" id="SSF46785">
    <property type="entry name" value="Winged helix' DNA-binding domain"/>
    <property type="match status" value="1"/>
</dbReference>
<dbReference type="Gene3D" id="3.40.1410.10">
    <property type="entry name" value="Chorismate lyase-like"/>
    <property type="match status" value="1"/>
</dbReference>
<dbReference type="SMART" id="SM00345">
    <property type="entry name" value="HTH_GNTR"/>
    <property type="match status" value="1"/>
</dbReference>
<dbReference type="CDD" id="cd07377">
    <property type="entry name" value="WHTH_GntR"/>
    <property type="match status" value="1"/>
</dbReference>
<feature type="domain" description="HTH gntR-type" evidence="4">
    <location>
        <begin position="101"/>
        <end position="169"/>
    </location>
</feature>
<protein>
    <submittedName>
        <fullName evidence="5">Transcriptional regulator, GntR family</fullName>
    </submittedName>
</protein>
<organism evidence="5 6">
    <name type="scientific">Paraburkholderia phenazinium</name>
    <dbReference type="NCBI Taxonomy" id="60549"/>
    <lineage>
        <taxon>Bacteria</taxon>
        <taxon>Pseudomonadati</taxon>
        <taxon>Pseudomonadota</taxon>
        <taxon>Betaproteobacteria</taxon>
        <taxon>Burkholderiales</taxon>
        <taxon>Burkholderiaceae</taxon>
        <taxon>Paraburkholderia</taxon>
    </lineage>
</organism>
<dbReference type="GO" id="GO:0045892">
    <property type="term" value="P:negative regulation of DNA-templated transcription"/>
    <property type="evidence" value="ECO:0007669"/>
    <property type="project" value="TreeGrafter"/>
</dbReference>
<gene>
    <name evidence="5" type="ORF">SAMN05444168_1019</name>
</gene>
<dbReference type="InterPro" id="IPR036388">
    <property type="entry name" value="WH-like_DNA-bd_sf"/>
</dbReference>
<dbReference type="SUPFAM" id="SSF64288">
    <property type="entry name" value="Chorismate lyase-like"/>
    <property type="match status" value="1"/>
</dbReference>
<dbReference type="AlphaFoldDB" id="A0A1N6EVS0"/>
<name>A0A1N6EVS0_9BURK</name>
<evidence type="ECO:0000256" key="2">
    <source>
        <dbReference type="ARBA" id="ARBA00023125"/>
    </source>
</evidence>
<keyword evidence="3" id="KW-0804">Transcription</keyword>
<keyword evidence="2" id="KW-0238">DNA-binding</keyword>
<dbReference type="PANTHER" id="PTHR44846">
    <property type="entry name" value="MANNOSYL-D-GLYCERATE TRANSPORT/METABOLISM SYSTEM REPRESSOR MNGR-RELATED"/>
    <property type="match status" value="1"/>
</dbReference>
<dbReference type="PANTHER" id="PTHR44846:SF1">
    <property type="entry name" value="MANNOSYL-D-GLYCERATE TRANSPORT_METABOLISM SYSTEM REPRESSOR MNGR-RELATED"/>
    <property type="match status" value="1"/>
</dbReference>
<dbReference type="Proteomes" id="UP000184693">
    <property type="component" value="Unassembled WGS sequence"/>
</dbReference>
<dbReference type="InterPro" id="IPR000524">
    <property type="entry name" value="Tscrpt_reg_HTH_GntR"/>
</dbReference>
<dbReference type="Pfam" id="PF07702">
    <property type="entry name" value="UTRA"/>
    <property type="match status" value="1"/>
</dbReference>
<dbReference type="InterPro" id="IPR036390">
    <property type="entry name" value="WH_DNA-bd_sf"/>
</dbReference>
<dbReference type="GO" id="GO:0003700">
    <property type="term" value="F:DNA-binding transcription factor activity"/>
    <property type="evidence" value="ECO:0007669"/>
    <property type="project" value="InterPro"/>
</dbReference>
<dbReference type="PRINTS" id="PR00035">
    <property type="entry name" value="HTHGNTR"/>
</dbReference>
<dbReference type="PROSITE" id="PS50949">
    <property type="entry name" value="HTH_GNTR"/>
    <property type="match status" value="1"/>
</dbReference>
<sequence length="329" mass="36466">MRSRAIRSVANQWFSIDPQDISNTGKYRSPETPGKPVAICRIPFTVKGLTAIGPVWNNSIDWYYGGYIMGSLFEAHALPFDPPEPMETRWSALMPDARNVTPLYLQLARNLATAIHCGVWSAGEALPSERTLSDAIGVSRITARKAIELLVEQGLIRRSPGAGSFITPRVEDPLSRLTGFTKKMQQRGFRPDSVWLERGIRAANRDELVHLGLSPGAAVTSLRRLRRADGIVMAVEHSALPAAIVPDPQAIGVSLYSYLEQRGMAVVRALQHFRAVNATSEIASLMDIEPRSALLVITRIGYSADQRAIELTDTYCRDDYYDFVAELRQ</sequence>
<dbReference type="GO" id="GO:0003677">
    <property type="term" value="F:DNA binding"/>
    <property type="evidence" value="ECO:0007669"/>
    <property type="project" value="UniProtKB-KW"/>
</dbReference>